<dbReference type="NCBIfam" id="TIGR02776">
    <property type="entry name" value="NHEJ_ligase_prk"/>
    <property type="match status" value="1"/>
</dbReference>
<keyword evidence="12" id="KW-0067">ATP-binding</keyword>
<evidence type="ECO:0000256" key="13">
    <source>
        <dbReference type="ARBA" id="ARBA00022932"/>
    </source>
</evidence>
<dbReference type="PANTHER" id="PTHR42705">
    <property type="entry name" value="BIFUNCTIONAL NON-HOMOLOGOUS END JOINING PROTEIN LIGD"/>
    <property type="match status" value="1"/>
</dbReference>
<evidence type="ECO:0000256" key="18">
    <source>
        <dbReference type="ARBA" id="ARBA00023268"/>
    </source>
</evidence>
<dbReference type="GO" id="GO:0005524">
    <property type="term" value="F:ATP binding"/>
    <property type="evidence" value="ECO:0007669"/>
    <property type="project" value="UniProtKB-KW"/>
</dbReference>
<dbReference type="GO" id="GO:0003910">
    <property type="term" value="F:DNA ligase (ATP) activity"/>
    <property type="evidence" value="ECO:0007669"/>
    <property type="project" value="UniProtKB-EC"/>
</dbReference>
<keyword evidence="17" id="KW-0464">Manganese</keyword>
<dbReference type="EMBL" id="QLMA01000001">
    <property type="protein sequence ID" value="RAJ88270.1"/>
    <property type="molecule type" value="Genomic_DNA"/>
</dbReference>
<dbReference type="EC" id="6.5.1.1" evidence="2"/>
<evidence type="ECO:0000256" key="5">
    <source>
        <dbReference type="ARBA" id="ARBA00022695"/>
    </source>
</evidence>
<keyword evidence="10" id="KW-0378">Hydrolase</keyword>
<keyword evidence="5" id="KW-0548">Nucleotidyltransferase</keyword>
<proteinExistence type="predicted"/>
<keyword evidence="16" id="KW-0234">DNA repair</keyword>
<keyword evidence="7" id="KW-0479">Metal-binding</keyword>
<evidence type="ECO:0000256" key="9">
    <source>
        <dbReference type="ARBA" id="ARBA00022763"/>
    </source>
</evidence>
<dbReference type="InterPro" id="IPR052171">
    <property type="entry name" value="NHEJ_LigD"/>
</dbReference>
<evidence type="ECO:0000256" key="17">
    <source>
        <dbReference type="ARBA" id="ARBA00023211"/>
    </source>
</evidence>
<evidence type="ECO:0000256" key="7">
    <source>
        <dbReference type="ARBA" id="ARBA00022723"/>
    </source>
</evidence>
<evidence type="ECO:0000256" key="12">
    <source>
        <dbReference type="ARBA" id="ARBA00022840"/>
    </source>
</evidence>
<dbReference type="PROSITE" id="PS50160">
    <property type="entry name" value="DNA_LIGASE_A3"/>
    <property type="match status" value="1"/>
</dbReference>
<dbReference type="CDD" id="cd04865">
    <property type="entry name" value="LigD_Pol_like_2"/>
    <property type="match status" value="1"/>
</dbReference>
<keyword evidence="4" id="KW-0808">Transferase</keyword>
<evidence type="ECO:0000313" key="23">
    <source>
        <dbReference type="EMBL" id="RAJ88270.1"/>
    </source>
</evidence>
<evidence type="ECO:0000256" key="21">
    <source>
        <dbReference type="SAM" id="MobiDB-lite"/>
    </source>
</evidence>
<dbReference type="PANTHER" id="PTHR42705:SF3">
    <property type="entry name" value="ATP-DEPENDENT DNA LIGASE"/>
    <property type="match status" value="1"/>
</dbReference>
<dbReference type="NCBIfam" id="TIGR02777">
    <property type="entry name" value="LigD_PE_dom"/>
    <property type="match status" value="1"/>
</dbReference>
<sequence>MSLAKYRQKRTFAHTPEPEGGKNRTKSLHFVVQKHDASHLHYDFRLEMEGVLKSWAVPKGPSLDPNVKRLAMMVEDHPYDYRQFEGIIPEGNYGAGTVIVWDEGGYEPEELPAARKSAEKELLHELHSGKIKFVLHGHKLKGVFFLVKAPGRGENAWLLMKGKDKYARTTDITTRNKSVISGKTIEQVAKKPDKVWKSNKASKVTVSDIRKKKNVRETKGTPATTATPGKKAPMPSKVSPMLATLTKGPFDNPEWLYEIKWDGYRAVGYLNKNKVELLSRNQISFNDKFGIIVDALKKWNIKAVTDGEIVALDEHGDPDFQQLQNFLKEGRSAHLAYYIFDLLWYEGKDLRRLPLIERKELLQQIMPSDHSLLRYSDHITEAGTAFYKVAVERGLEGIMAKKMDSVYSTGRRSDTWLKVKNNHQTEAIICGYTKGRNSRKYFGAVVLGKYIGGKLTYIGHTGGGFNEELLKQLYGMFQPLVSAVSPFHPVPKTNMPVTWLKPALVCTVKYAQITAEGILRQPIFLGLREDKKGPKEKQEKVVAQPADKLTSKTTAMTSAAKSTTRKNVAATNAKKATGGKKKAMASGFLPADEPEVEIKVDGQLLKFTNLDKVYWPVEKITKRDMINYYAAVSEVILPYLKDRPQSLNRFPEGIDGFHFYQKNVEDKVADWIPTFPYKSESDGETKMFLVCKNKATLLYMANLGCIELNPWHSRISKPDYPDYCLIDLDPDTNPFSQVVETALVVKEVLDEIGADGFVKTSGSTGMHILIPLGGKYDYDQSRMLAELIVGIVNKRLPKTTSVVRTPAKRKGLIYLDFLQNRQIQTMASAYSLRPKPGATVSAPLEWSELKKGVNMKDFNIYTMPERMAAKGDLLKGVLGKGINLRVVLEKLKALL</sequence>
<keyword evidence="3" id="KW-0436">Ligase</keyword>
<accession>A0A327WG14</accession>
<evidence type="ECO:0000256" key="6">
    <source>
        <dbReference type="ARBA" id="ARBA00022722"/>
    </source>
</evidence>
<comment type="caution">
    <text evidence="23">The sequence shown here is derived from an EMBL/GenBank/DDBJ whole genome shotgun (WGS) entry which is preliminary data.</text>
</comment>
<evidence type="ECO:0000313" key="24">
    <source>
        <dbReference type="Proteomes" id="UP000249819"/>
    </source>
</evidence>
<evidence type="ECO:0000256" key="8">
    <source>
        <dbReference type="ARBA" id="ARBA00022741"/>
    </source>
</evidence>
<evidence type="ECO:0000256" key="20">
    <source>
        <dbReference type="ARBA" id="ARBA00034003"/>
    </source>
</evidence>
<evidence type="ECO:0000256" key="3">
    <source>
        <dbReference type="ARBA" id="ARBA00022598"/>
    </source>
</evidence>
<dbReference type="Pfam" id="PF13298">
    <property type="entry name" value="LigD_N"/>
    <property type="match status" value="1"/>
</dbReference>
<dbReference type="SUPFAM" id="SSF50249">
    <property type="entry name" value="Nucleic acid-binding proteins"/>
    <property type="match status" value="1"/>
</dbReference>
<keyword evidence="9" id="KW-0227">DNA damage</keyword>
<dbReference type="GO" id="GO:0003887">
    <property type="term" value="F:DNA-directed DNA polymerase activity"/>
    <property type="evidence" value="ECO:0007669"/>
    <property type="project" value="UniProtKB-KW"/>
</dbReference>
<dbReference type="Gene3D" id="3.30.1490.70">
    <property type="match status" value="1"/>
</dbReference>
<protein>
    <recommendedName>
        <fullName evidence="2">DNA ligase (ATP)</fullName>
        <ecNumber evidence="2">6.5.1.1</ecNumber>
    </recommendedName>
    <alternativeName>
        <fullName evidence="19">NHEJ DNA polymerase</fullName>
    </alternativeName>
</protein>
<keyword evidence="13" id="KW-0239">DNA-directed DNA polymerase</keyword>
<comment type="catalytic activity">
    <reaction evidence="20">
        <text>ATP + (deoxyribonucleotide)n-3'-hydroxyl + 5'-phospho-(deoxyribonucleotide)m = (deoxyribonucleotide)n+m + AMP + diphosphate.</text>
        <dbReference type="EC" id="6.5.1.1"/>
    </reaction>
</comment>
<dbReference type="GO" id="GO:0006310">
    <property type="term" value="P:DNA recombination"/>
    <property type="evidence" value="ECO:0007669"/>
    <property type="project" value="UniProtKB-KW"/>
</dbReference>
<evidence type="ECO:0000256" key="15">
    <source>
        <dbReference type="ARBA" id="ARBA00023172"/>
    </source>
</evidence>
<dbReference type="InterPro" id="IPR012309">
    <property type="entry name" value="DNA_ligase_ATP-dep_C"/>
</dbReference>
<dbReference type="InterPro" id="IPR014146">
    <property type="entry name" value="LigD_ligase_dom"/>
</dbReference>
<dbReference type="Gene3D" id="3.30.470.30">
    <property type="entry name" value="DNA ligase/mRNA capping enzyme"/>
    <property type="match status" value="1"/>
</dbReference>
<dbReference type="Pfam" id="PF01068">
    <property type="entry name" value="DNA_ligase_A_M"/>
    <property type="match status" value="1"/>
</dbReference>
<dbReference type="Gene3D" id="3.90.920.10">
    <property type="entry name" value="DNA primase, PRIM domain"/>
    <property type="match status" value="1"/>
</dbReference>
<dbReference type="Pfam" id="PF04679">
    <property type="entry name" value="DNA_ligase_A_C"/>
    <property type="match status" value="1"/>
</dbReference>
<keyword evidence="15" id="KW-0233">DNA recombination</keyword>
<dbReference type="NCBIfam" id="TIGR02778">
    <property type="entry name" value="ligD_pol"/>
    <property type="match status" value="1"/>
</dbReference>
<evidence type="ECO:0000256" key="2">
    <source>
        <dbReference type="ARBA" id="ARBA00012727"/>
    </source>
</evidence>
<dbReference type="CDD" id="cd07971">
    <property type="entry name" value="OBF_DNA_ligase_LigD"/>
    <property type="match status" value="1"/>
</dbReference>
<dbReference type="GO" id="GO:0046872">
    <property type="term" value="F:metal ion binding"/>
    <property type="evidence" value="ECO:0007669"/>
    <property type="project" value="UniProtKB-KW"/>
</dbReference>
<dbReference type="Pfam" id="PF21686">
    <property type="entry name" value="LigD_Prim-Pol"/>
    <property type="match status" value="1"/>
</dbReference>
<evidence type="ECO:0000256" key="1">
    <source>
        <dbReference type="ARBA" id="ARBA00001936"/>
    </source>
</evidence>
<evidence type="ECO:0000256" key="14">
    <source>
        <dbReference type="ARBA" id="ARBA00023125"/>
    </source>
</evidence>
<dbReference type="Proteomes" id="UP000249819">
    <property type="component" value="Unassembled WGS sequence"/>
</dbReference>
<keyword evidence="14" id="KW-0238">DNA-binding</keyword>
<dbReference type="OrthoDB" id="9802472at2"/>
<feature type="region of interest" description="Disordered" evidence="21">
    <location>
        <begin position="1"/>
        <end position="25"/>
    </location>
</feature>
<keyword evidence="11" id="KW-0269">Exonuclease</keyword>
<keyword evidence="6" id="KW-0540">Nuclease</keyword>
<evidence type="ECO:0000256" key="16">
    <source>
        <dbReference type="ARBA" id="ARBA00023204"/>
    </source>
</evidence>
<dbReference type="InterPro" id="IPR014144">
    <property type="entry name" value="LigD_PE_domain"/>
</dbReference>
<evidence type="ECO:0000256" key="4">
    <source>
        <dbReference type="ARBA" id="ARBA00022679"/>
    </source>
</evidence>
<evidence type="ECO:0000256" key="19">
    <source>
        <dbReference type="ARBA" id="ARBA00029943"/>
    </source>
</evidence>
<dbReference type="GO" id="GO:0006281">
    <property type="term" value="P:DNA repair"/>
    <property type="evidence" value="ECO:0007669"/>
    <property type="project" value="UniProtKB-KW"/>
</dbReference>
<dbReference type="CDD" id="cd07906">
    <property type="entry name" value="Adenylation_DNA_ligase_LigD_LigC"/>
    <property type="match status" value="1"/>
</dbReference>
<dbReference type="InterPro" id="IPR012310">
    <property type="entry name" value="DNA_ligase_ATP-dep_cent"/>
</dbReference>
<dbReference type="InterPro" id="IPR014145">
    <property type="entry name" value="LigD_pol_dom"/>
</dbReference>
<keyword evidence="24" id="KW-1185">Reference proteome</keyword>
<dbReference type="NCBIfam" id="TIGR02779">
    <property type="entry name" value="NHEJ_ligase_lig"/>
    <property type="match status" value="1"/>
</dbReference>
<reference evidence="23 24" key="1">
    <citation type="submission" date="2018-06" db="EMBL/GenBank/DDBJ databases">
        <title>Genomic Encyclopedia of Archaeal and Bacterial Type Strains, Phase II (KMG-II): from individual species to whole genera.</title>
        <authorList>
            <person name="Goeker M."/>
        </authorList>
    </citation>
    <scope>NUCLEOTIDE SEQUENCE [LARGE SCALE GENOMIC DNA]</scope>
    <source>
        <strain evidence="23 24">DSM 29821</strain>
    </source>
</reference>
<comment type="cofactor">
    <cofactor evidence="1">
        <name>Mn(2+)</name>
        <dbReference type="ChEBI" id="CHEBI:29035"/>
    </cofactor>
</comment>
<feature type="domain" description="ATP-dependent DNA ligase family profile" evidence="22">
    <location>
        <begin position="328"/>
        <end position="470"/>
    </location>
</feature>
<evidence type="ECO:0000256" key="10">
    <source>
        <dbReference type="ARBA" id="ARBA00022801"/>
    </source>
</evidence>
<dbReference type="AlphaFoldDB" id="A0A327WG14"/>
<dbReference type="RefSeq" id="WP_111590910.1">
    <property type="nucleotide sequence ID" value="NZ_QLMA01000001.1"/>
</dbReference>
<organism evidence="23 24">
    <name type="scientific">Chitinophaga dinghuensis</name>
    <dbReference type="NCBI Taxonomy" id="1539050"/>
    <lineage>
        <taxon>Bacteria</taxon>
        <taxon>Pseudomonadati</taxon>
        <taxon>Bacteroidota</taxon>
        <taxon>Chitinophagia</taxon>
        <taxon>Chitinophagales</taxon>
        <taxon>Chitinophagaceae</taxon>
        <taxon>Chitinophaga</taxon>
    </lineage>
</organism>
<feature type="region of interest" description="Disordered" evidence="21">
    <location>
        <begin position="210"/>
        <end position="237"/>
    </location>
</feature>
<keyword evidence="8" id="KW-0547">Nucleotide-binding</keyword>
<evidence type="ECO:0000259" key="22">
    <source>
        <dbReference type="PROSITE" id="PS50160"/>
    </source>
</evidence>
<gene>
    <name evidence="23" type="ORF">CLV59_1011039</name>
</gene>
<feature type="compositionally biased region" description="Basic residues" evidence="21">
    <location>
        <begin position="1"/>
        <end position="12"/>
    </location>
</feature>
<dbReference type="InterPro" id="IPR012340">
    <property type="entry name" value="NA-bd_OB-fold"/>
</dbReference>
<name>A0A327WG14_9BACT</name>
<keyword evidence="18" id="KW-0511">Multifunctional enzyme</keyword>
<dbReference type="Gene3D" id="2.40.50.140">
    <property type="entry name" value="Nucleic acid-binding proteins"/>
    <property type="match status" value="1"/>
</dbReference>
<dbReference type="GO" id="GO:0003677">
    <property type="term" value="F:DNA binding"/>
    <property type="evidence" value="ECO:0007669"/>
    <property type="project" value="UniProtKB-KW"/>
</dbReference>
<dbReference type="InterPro" id="IPR014143">
    <property type="entry name" value="NHEJ_ligase_prk"/>
</dbReference>
<feature type="compositionally biased region" description="Low complexity" evidence="21">
    <location>
        <begin position="220"/>
        <end position="233"/>
    </location>
</feature>
<dbReference type="GO" id="GO:0004527">
    <property type="term" value="F:exonuclease activity"/>
    <property type="evidence" value="ECO:0007669"/>
    <property type="project" value="UniProtKB-KW"/>
</dbReference>
<evidence type="ECO:0000256" key="11">
    <source>
        <dbReference type="ARBA" id="ARBA00022839"/>
    </source>
</evidence>
<dbReference type="SUPFAM" id="SSF56091">
    <property type="entry name" value="DNA ligase/mRNA capping enzyme, catalytic domain"/>
    <property type="match status" value="1"/>
</dbReference>